<evidence type="ECO:0000256" key="5">
    <source>
        <dbReference type="ARBA" id="ARBA00023242"/>
    </source>
</evidence>
<organism evidence="15 16">
    <name type="scientific">Dillenia turbinata</name>
    <dbReference type="NCBI Taxonomy" id="194707"/>
    <lineage>
        <taxon>Eukaryota</taxon>
        <taxon>Viridiplantae</taxon>
        <taxon>Streptophyta</taxon>
        <taxon>Embryophyta</taxon>
        <taxon>Tracheophyta</taxon>
        <taxon>Spermatophyta</taxon>
        <taxon>Magnoliopsida</taxon>
        <taxon>eudicotyledons</taxon>
        <taxon>Gunneridae</taxon>
        <taxon>Pentapetalae</taxon>
        <taxon>Dilleniales</taxon>
        <taxon>Dilleniaceae</taxon>
        <taxon>Dillenia</taxon>
    </lineage>
</organism>
<feature type="coiled-coil region" evidence="6">
    <location>
        <begin position="557"/>
        <end position="584"/>
    </location>
</feature>
<evidence type="ECO:0000256" key="3">
    <source>
        <dbReference type="ARBA" id="ARBA00023125"/>
    </source>
</evidence>
<dbReference type="InterPro" id="IPR056063">
    <property type="entry name" value="DUF7646"/>
</dbReference>
<dbReference type="Pfam" id="PF04182">
    <property type="entry name" value="B-block_TFIIIC"/>
    <property type="match status" value="1"/>
</dbReference>
<dbReference type="Pfam" id="PF24101">
    <property type="entry name" value="WHD_GTF3C1"/>
    <property type="match status" value="1"/>
</dbReference>
<comment type="caution">
    <text evidence="15">The sequence shown here is derived from an EMBL/GenBank/DDBJ whole genome shotgun (WGS) entry which is preliminary data.</text>
</comment>
<feature type="region of interest" description="Disordered" evidence="7">
    <location>
        <begin position="517"/>
        <end position="545"/>
    </location>
</feature>
<dbReference type="GO" id="GO:0000127">
    <property type="term" value="C:transcription factor TFIIIC complex"/>
    <property type="evidence" value="ECO:0007669"/>
    <property type="project" value="InterPro"/>
</dbReference>
<proteinExistence type="predicted"/>
<keyword evidence="2" id="KW-0597">Phosphoprotein</keyword>
<evidence type="ECO:0000259" key="12">
    <source>
        <dbReference type="Pfam" id="PF24655"/>
    </source>
</evidence>
<dbReference type="EMBL" id="JBAMMX010000028">
    <property type="protein sequence ID" value="KAK6911874.1"/>
    <property type="molecule type" value="Genomic_DNA"/>
</dbReference>
<dbReference type="GO" id="GO:0006384">
    <property type="term" value="P:transcription initiation at RNA polymerase III promoter"/>
    <property type="evidence" value="ECO:0007669"/>
    <property type="project" value="InterPro"/>
</dbReference>
<evidence type="ECO:0000259" key="11">
    <source>
        <dbReference type="Pfam" id="PF24538"/>
    </source>
</evidence>
<dbReference type="GO" id="GO:0003677">
    <property type="term" value="F:DNA binding"/>
    <property type="evidence" value="ECO:0007669"/>
    <property type="project" value="UniProtKB-KW"/>
</dbReference>
<dbReference type="InterPro" id="IPR056020">
    <property type="entry name" value="DUF7599"/>
</dbReference>
<dbReference type="PANTHER" id="PTHR15180">
    <property type="entry name" value="GENERAL TRANSCRIPTION FACTOR 3C POLYPEPTIDE 1"/>
    <property type="match status" value="1"/>
</dbReference>
<name>A0AAN8UDA6_9MAGN</name>
<evidence type="ECO:0000259" key="8">
    <source>
        <dbReference type="Pfam" id="PF04182"/>
    </source>
</evidence>
<dbReference type="GO" id="GO:0005634">
    <property type="term" value="C:nucleus"/>
    <property type="evidence" value="ECO:0007669"/>
    <property type="project" value="UniProtKB-SubCell"/>
</dbReference>
<dbReference type="InterPro" id="IPR056064">
    <property type="entry name" value="DUF7647"/>
</dbReference>
<evidence type="ECO:0000256" key="2">
    <source>
        <dbReference type="ARBA" id="ARBA00022553"/>
    </source>
</evidence>
<evidence type="ECO:0000256" key="6">
    <source>
        <dbReference type="SAM" id="Coils"/>
    </source>
</evidence>
<feature type="non-terminal residue" evidence="15">
    <location>
        <position position="1267"/>
    </location>
</feature>
<keyword evidence="3" id="KW-0238">DNA-binding</keyword>
<feature type="domain" description="DUF7599" evidence="11">
    <location>
        <begin position="232"/>
        <end position="315"/>
    </location>
</feature>
<dbReference type="Pfam" id="PF24657">
    <property type="entry name" value="DUF7646"/>
    <property type="match status" value="1"/>
</dbReference>
<dbReference type="Proteomes" id="UP001370490">
    <property type="component" value="Unassembled WGS sequence"/>
</dbReference>
<dbReference type="Pfam" id="PF24538">
    <property type="entry name" value="DUF7599"/>
    <property type="match status" value="1"/>
</dbReference>
<feature type="domain" description="DUF7645" evidence="12">
    <location>
        <begin position="924"/>
        <end position="984"/>
    </location>
</feature>
<dbReference type="Gene3D" id="1.10.10.10">
    <property type="entry name" value="Winged helix-like DNA-binding domain superfamily/Winged helix DNA-binding domain"/>
    <property type="match status" value="1"/>
</dbReference>
<dbReference type="InterPro" id="IPR035625">
    <property type="entry name" value="Tfc3-like_eWH"/>
</dbReference>
<keyword evidence="16" id="KW-1185">Reference proteome</keyword>
<dbReference type="InterPro" id="IPR036390">
    <property type="entry name" value="WH_DNA-bd_sf"/>
</dbReference>
<dbReference type="InterPro" id="IPR056428">
    <property type="entry name" value="WH_GTF3C1"/>
</dbReference>
<evidence type="ECO:0000313" key="15">
    <source>
        <dbReference type="EMBL" id="KAK6911874.1"/>
    </source>
</evidence>
<dbReference type="AlphaFoldDB" id="A0AAN8UDA6"/>
<feature type="domain" description="GTF3C1 extended winged-helix" evidence="10">
    <location>
        <begin position="552"/>
        <end position="660"/>
    </location>
</feature>
<gene>
    <name evidence="15" type="ORF">RJ641_023967</name>
</gene>
<dbReference type="PANTHER" id="PTHR15180:SF1">
    <property type="entry name" value="GENERAL TRANSCRIPTION FACTOR 3C POLYPEPTIDE 1"/>
    <property type="match status" value="1"/>
</dbReference>
<feature type="region of interest" description="Disordered" evidence="7">
    <location>
        <begin position="990"/>
        <end position="1039"/>
    </location>
</feature>
<dbReference type="InterPro" id="IPR044210">
    <property type="entry name" value="Tfc3-like"/>
</dbReference>
<feature type="compositionally biased region" description="Polar residues" evidence="7">
    <location>
        <begin position="1026"/>
        <end position="1039"/>
    </location>
</feature>
<evidence type="ECO:0000259" key="13">
    <source>
        <dbReference type="Pfam" id="PF24657"/>
    </source>
</evidence>
<feature type="domain" description="General transcription factor 3C polypeptide 1 winged-helix" evidence="9">
    <location>
        <begin position="1"/>
        <end position="94"/>
    </location>
</feature>
<sequence>MDSIVSSALEEICSQGTNGLSLPLLFSKLSLSSDTFTKQSLWSNLLKIPSLQFQSLSSSLSPHDSSIQSFQGAERLQIKIIAEEQLRDCFVGLYDIKSSDAGISDIQRRTLERLAIARSSGITQSQLCKEFDIKGNNMFYVVKNLECRGLITRQSTTVRTNEASDQKESKVSSIINTNLLHLYRYTKHLGSQQKIEITESDNTVDSNEDVDGGVGTGYGVVGESVKKDFIIKDYVPAMKAVCDKLEEANDKVLVATDIKKDLGYQNYKGHKAWRNICNRLVDARLVEEFDAKVKEKPAPCLRLLRSFDPKEFEPKTHGHGQGDSKIEQLPKFGRRGQITEQVVELPIDNQIFDMIEAAASNGLTVFEVCKRLGINNKRNYSRFMNLFSRFGMHLQAENHNRGVAFRAWTAGNFQPDPDDPIASKSVSFSGGKELSYQEGGELTVPQDSSQVITEFQTSTRDALPLDSVKTKETEAEHSLCSLEVGQHDNELVRPSSLQDAVCEIRDVTPGEELRLGTLSPQSGIAPPKTSKPALLSPSKRCSSYPKNPSISLTALSARREQRILERLQEEKFILKAELHKWLESFEKDKGTTMDRKTLMRCLNKLQQEGRCKSITVGVPVVTNFSHSRTTVVVLHPSVQSLTPELLGQIHDRLRSLNTQVHSQGMPRPKDVQALPVLNGVQRIERCVESDAQAVRSEAMRANGFVLAKMVRAKLLHNFLWSYLSDSSDWDEALASGEHVYDLKNPHSTCKMFALDAAIKAMPLELFLQVVGSPQKFGDMVEKCKNGTRLSDLPLQEYKVLMDTQATGRLSWIIDILRRLKLIRLTTGGCSGDGDTAPCTSFSHALELRPYIEEPLSVVSPSSGVSSLDLRPRIRHDFILSNKVAVDIYWKTLEFCYAAADRTAALHAFPGSAVHEVFLFRSWASVRVMTADQRAELLKRVVKDDSSKKLSFRQCEEIAEDLNLTLEQVLRVYSDKRLRRLDRFCRAQGANEEELRPRNRRRPSSRKRKRSMELLLKRKKGNASGKFDNQTPGEFSDSDVQFTKEPTTLEIFSEEHGTDLQSSNMSGDKLTVDEPEQTEDGEEHYSLASHCAFPRMKPARQRKFSWTEKADRELVIQYARHRASLGAKFHRTDWISLPDLPAPPSTCRRRMAILNSNVAFRKALMRLCSMLSEQYAKHLRGSHYTLPNNENLIEGSSSREALIQVSKVLKHSLGPDSKEEQWDNFDNVTIKIALDEVLRYKKLAKLDASERAGGLSKETDISKVRVGH</sequence>
<evidence type="ECO:0000259" key="9">
    <source>
        <dbReference type="Pfam" id="PF23704"/>
    </source>
</evidence>
<evidence type="ECO:0000259" key="10">
    <source>
        <dbReference type="Pfam" id="PF24101"/>
    </source>
</evidence>
<feature type="compositionally biased region" description="Basic residues" evidence="7">
    <location>
        <begin position="997"/>
        <end position="1009"/>
    </location>
</feature>
<reference evidence="15 16" key="1">
    <citation type="submission" date="2023-12" db="EMBL/GenBank/DDBJ databases">
        <title>A high-quality genome assembly for Dillenia turbinata (Dilleniales).</title>
        <authorList>
            <person name="Chanderbali A."/>
        </authorList>
    </citation>
    <scope>NUCLEOTIDE SEQUENCE [LARGE SCALE GENOMIC DNA]</scope>
    <source>
        <strain evidence="15">LSX21</strain>
        <tissue evidence="15">Leaf</tissue>
    </source>
</reference>
<dbReference type="InterPro" id="IPR056467">
    <property type="entry name" value="eWH_GTF3C1"/>
</dbReference>
<dbReference type="Pfam" id="PF23704">
    <property type="entry name" value="WHD_GTF3C1_N"/>
    <property type="match status" value="1"/>
</dbReference>
<dbReference type="GO" id="GO:0042791">
    <property type="term" value="P:5S class rRNA transcription by RNA polymerase III"/>
    <property type="evidence" value="ECO:0007669"/>
    <property type="project" value="TreeGrafter"/>
</dbReference>
<feature type="domain" description="DUF7647" evidence="14">
    <location>
        <begin position="744"/>
        <end position="923"/>
    </location>
</feature>
<keyword evidence="6" id="KW-0175">Coiled coil</keyword>
<dbReference type="Pfam" id="PF24655">
    <property type="entry name" value="DUF7645"/>
    <property type="match status" value="1"/>
</dbReference>
<accession>A0AAN8UDA6</accession>
<dbReference type="SUPFAM" id="SSF46785">
    <property type="entry name" value="Winged helix' DNA-binding domain"/>
    <property type="match status" value="1"/>
</dbReference>
<keyword evidence="4" id="KW-0804">Transcription</keyword>
<dbReference type="CDD" id="cd16169">
    <property type="entry name" value="Tau138_eWH"/>
    <property type="match status" value="1"/>
</dbReference>
<evidence type="ECO:0000259" key="14">
    <source>
        <dbReference type="Pfam" id="PF24658"/>
    </source>
</evidence>
<comment type="subcellular location">
    <subcellularLocation>
        <location evidence="1">Nucleus</location>
    </subcellularLocation>
</comment>
<dbReference type="InterPro" id="IPR036388">
    <property type="entry name" value="WH-like_DNA-bd_sf"/>
</dbReference>
<evidence type="ECO:0000256" key="4">
    <source>
        <dbReference type="ARBA" id="ARBA00023163"/>
    </source>
</evidence>
<evidence type="ECO:0000313" key="16">
    <source>
        <dbReference type="Proteomes" id="UP001370490"/>
    </source>
</evidence>
<dbReference type="InterPro" id="IPR007309">
    <property type="entry name" value="TFIIIC_Bblock-bd"/>
</dbReference>
<protein>
    <submittedName>
        <fullName evidence="15">B-block binding subunit of TFIIIC</fullName>
    </submittedName>
</protein>
<dbReference type="InterPro" id="IPR056062">
    <property type="entry name" value="DUF7645"/>
</dbReference>
<evidence type="ECO:0000256" key="1">
    <source>
        <dbReference type="ARBA" id="ARBA00004123"/>
    </source>
</evidence>
<keyword evidence="5" id="KW-0539">Nucleus</keyword>
<dbReference type="Pfam" id="PF24658">
    <property type="entry name" value="DUF7647"/>
    <property type="match status" value="1"/>
</dbReference>
<feature type="domain" description="B-block binding subunit of TFIIIC" evidence="8">
    <location>
        <begin position="105"/>
        <end position="187"/>
    </location>
</feature>
<evidence type="ECO:0000256" key="7">
    <source>
        <dbReference type="SAM" id="MobiDB-lite"/>
    </source>
</evidence>
<feature type="domain" description="DUF7646" evidence="13">
    <location>
        <begin position="333"/>
        <end position="415"/>
    </location>
</feature>